<keyword evidence="3" id="KW-0206">Cytoskeleton</keyword>
<evidence type="ECO:0000256" key="4">
    <source>
        <dbReference type="SAM" id="Coils"/>
    </source>
</evidence>
<comment type="caution">
    <text evidence="5">The sequence shown here is derived from an EMBL/GenBank/DDBJ whole genome shotgun (WGS) entry which is preliminary data.</text>
</comment>
<gene>
    <name evidence="5" type="ORF">AYI68_g2915</name>
</gene>
<dbReference type="PANTHER" id="PTHR21500">
    <property type="entry name" value="TUBULIN-SPECIFIC CHAPERONE A"/>
    <property type="match status" value="1"/>
</dbReference>
<dbReference type="GO" id="GO:0005829">
    <property type="term" value="C:cytosol"/>
    <property type="evidence" value="ECO:0007669"/>
    <property type="project" value="TreeGrafter"/>
</dbReference>
<comment type="subcellular location">
    <subcellularLocation>
        <location evidence="3">Cytoplasm</location>
        <location evidence="3">Cytoskeleton</location>
    </subcellularLocation>
</comment>
<organism evidence="5 6">
    <name type="scientific">Smittium mucronatum</name>
    <dbReference type="NCBI Taxonomy" id="133383"/>
    <lineage>
        <taxon>Eukaryota</taxon>
        <taxon>Fungi</taxon>
        <taxon>Fungi incertae sedis</taxon>
        <taxon>Zoopagomycota</taxon>
        <taxon>Kickxellomycotina</taxon>
        <taxon>Harpellomycetes</taxon>
        <taxon>Harpellales</taxon>
        <taxon>Legeriomycetaceae</taxon>
        <taxon>Smittium</taxon>
    </lineage>
</organism>
<dbReference type="InterPro" id="IPR036126">
    <property type="entry name" value="TBCA_sf"/>
</dbReference>
<keyword evidence="4" id="KW-0175">Coiled coil</keyword>
<reference evidence="5 6" key="1">
    <citation type="journal article" date="2016" name="Mol. Biol. Evol.">
        <title>Genome-Wide Survey of Gut Fungi (Harpellales) Reveals the First Horizontally Transferred Ubiquitin Gene from a Mosquito Host.</title>
        <authorList>
            <person name="Wang Y."/>
            <person name="White M.M."/>
            <person name="Kvist S."/>
            <person name="Moncalvo J.M."/>
        </authorList>
    </citation>
    <scope>NUCLEOTIDE SEQUENCE [LARGE SCALE GENOMIC DNA]</scope>
    <source>
        <strain evidence="5 6">ALG-7-W6</strain>
    </source>
</reference>
<evidence type="ECO:0000313" key="6">
    <source>
        <dbReference type="Proteomes" id="UP000187455"/>
    </source>
</evidence>
<evidence type="ECO:0000256" key="2">
    <source>
        <dbReference type="ARBA" id="ARBA00023186"/>
    </source>
</evidence>
<evidence type="ECO:0000256" key="3">
    <source>
        <dbReference type="RuleBase" id="RU364030"/>
    </source>
</evidence>
<dbReference type="GO" id="GO:0005874">
    <property type="term" value="C:microtubule"/>
    <property type="evidence" value="ECO:0007669"/>
    <property type="project" value="UniProtKB-KW"/>
</dbReference>
<dbReference type="STRING" id="133383.A0A1R0H1E7"/>
<keyword evidence="6" id="KW-1185">Reference proteome</keyword>
<dbReference type="Pfam" id="PF02970">
    <property type="entry name" value="TBCA"/>
    <property type="match status" value="1"/>
</dbReference>
<dbReference type="GO" id="GO:0007021">
    <property type="term" value="P:tubulin complex assembly"/>
    <property type="evidence" value="ECO:0007669"/>
    <property type="project" value="UniProtKB-UniRule"/>
</dbReference>
<dbReference type="InterPro" id="IPR004226">
    <property type="entry name" value="TBCA"/>
</dbReference>
<feature type="coiled-coil region" evidence="4">
    <location>
        <begin position="34"/>
        <end position="65"/>
    </location>
</feature>
<proteinExistence type="inferred from homology"/>
<protein>
    <recommendedName>
        <fullName evidence="3">Tubulin-specific chaperone A</fullName>
    </recommendedName>
</protein>
<dbReference type="GO" id="GO:0048487">
    <property type="term" value="F:beta-tubulin binding"/>
    <property type="evidence" value="ECO:0007669"/>
    <property type="project" value="InterPro"/>
</dbReference>
<keyword evidence="3" id="KW-0963">Cytoplasm</keyword>
<name>A0A1R0H1E7_9FUNG</name>
<keyword evidence="2 3" id="KW-0143">Chaperone</keyword>
<comment type="subunit">
    <text evidence="3">Supercomplex made of cofactors A to E. Cofactors A and D function by capturing and stabilizing tubulin in a quasi-native conformation. Cofactor E binds to the cofactor D-tubulin complex; interaction with cofactor C then causes the release of tubulin polypeptides that are committed to the native state.</text>
</comment>
<keyword evidence="3" id="KW-0493">Microtubule</keyword>
<dbReference type="OrthoDB" id="296187at2759"/>
<comment type="similarity">
    <text evidence="1 3">Belongs to the TBCA family.</text>
</comment>
<dbReference type="PANTHER" id="PTHR21500:SF0">
    <property type="entry name" value="TUBULIN-SPECIFIC CHAPERONE A"/>
    <property type="match status" value="1"/>
</dbReference>
<dbReference type="SUPFAM" id="SSF46988">
    <property type="entry name" value="Tubulin chaperone cofactor A"/>
    <property type="match status" value="1"/>
</dbReference>
<evidence type="ECO:0000256" key="1">
    <source>
        <dbReference type="ARBA" id="ARBA00006806"/>
    </source>
</evidence>
<dbReference type="AlphaFoldDB" id="A0A1R0H1E7"/>
<dbReference type="EMBL" id="LSSL01001158">
    <property type="protein sequence ID" value="OLY82957.1"/>
    <property type="molecule type" value="Genomic_DNA"/>
</dbReference>
<evidence type="ECO:0000313" key="5">
    <source>
        <dbReference type="EMBL" id="OLY82957.1"/>
    </source>
</evidence>
<dbReference type="Gene3D" id="1.20.58.90">
    <property type="match status" value="1"/>
</dbReference>
<accession>A0A1R0H1E7</accession>
<dbReference type="Proteomes" id="UP000187455">
    <property type="component" value="Unassembled WGS sequence"/>
</dbReference>
<sequence>MKKSAYCKASVLHSPQRSENMSSLRALKIKTGSLSRLIKDKTVYLNEAEEVKEKISKLIEAKADEWDIKKQREILEETLGMLPGCDKRIAIARQDLENLVGTSELEQAKSLLENTAL</sequence>
<dbReference type="GO" id="GO:0007023">
    <property type="term" value="P:post-chaperonin tubulin folding pathway"/>
    <property type="evidence" value="ECO:0007669"/>
    <property type="project" value="UniProtKB-UniRule"/>
</dbReference>